<dbReference type="Pfam" id="PF00753">
    <property type="entry name" value="Lactamase_B"/>
    <property type="match status" value="1"/>
</dbReference>
<accession>A0A0C1C4Z1</accession>
<dbReference type="CDD" id="cd07724">
    <property type="entry name" value="POD-like_MBL-fold"/>
    <property type="match status" value="1"/>
</dbReference>
<dbReference type="Gene3D" id="3.40.250.10">
    <property type="entry name" value="Rhodanese-like domain"/>
    <property type="match status" value="2"/>
</dbReference>
<reference evidence="3 4" key="1">
    <citation type="journal article" date="2014" name="Mol. Biol. Evol.">
        <title>Massive expansion of Ubiquitination-related gene families within the Chlamydiae.</title>
        <authorList>
            <person name="Domman D."/>
            <person name="Collingro A."/>
            <person name="Lagkouvardos I."/>
            <person name="Gehre L."/>
            <person name="Weinmaier T."/>
            <person name="Rattei T."/>
            <person name="Subtil A."/>
            <person name="Horn M."/>
        </authorList>
    </citation>
    <scope>NUCLEOTIDE SEQUENCE [LARGE SCALE GENOMIC DNA]</scope>
    <source>
        <strain evidence="3 4">OEW1</strain>
    </source>
</reference>
<dbReference type="InterPro" id="IPR001279">
    <property type="entry name" value="Metallo-B-lactamas"/>
</dbReference>
<dbReference type="InterPro" id="IPR044528">
    <property type="entry name" value="POD-like_MBL-fold"/>
</dbReference>
<dbReference type="GO" id="GO:0070813">
    <property type="term" value="P:hydrogen sulfide metabolic process"/>
    <property type="evidence" value="ECO:0007669"/>
    <property type="project" value="TreeGrafter"/>
</dbReference>
<dbReference type="Proteomes" id="UP000031307">
    <property type="component" value="Unassembled WGS sequence"/>
</dbReference>
<dbReference type="GO" id="GO:0006749">
    <property type="term" value="P:glutathione metabolic process"/>
    <property type="evidence" value="ECO:0007669"/>
    <property type="project" value="InterPro"/>
</dbReference>
<sequence length="458" mass="50805">MILKKITDPHLSIHTYLLIDADTLQAAVIDPTRNVEPLLSIIADGGVQVSYILETHVHADFVSGSKELKSRLQGMPTIVCSGLGEEEWQPRYADRLVMNDREMINLGNLTVQAWHVPGHTPEHLMWVVFEHDSPTAVFSGDFLLGGSLGRPDLLGPDKCLELAKQLYQSTFHVLTTLPMQINVYPAHGAGSFCGKNIADKNLIILEDEIHTNPHLRAQAETEWINQLLAEMPPPPRYFARLKQLNVKGADLIDSLTPLRVLDIQELHSSDLELVDLRNQEAFAQSFIKGSINIPFGSSFTKWAAEIVSADSPIVFISSDAETVTKALTCVRLVGLDHVMGYFLWNEQSLSPEMSDSFDLILPENIASSNIQQIIDVRTQEEWDQGYIAGALHIPLPLLAKELPLLSREKRIAMICGSGYRSSIAASLAKKRGFPHMASVHGGMQAWKKAHLPVEIPKN</sequence>
<feature type="domain" description="Rhodanese" evidence="2">
    <location>
        <begin position="267"/>
        <end position="353"/>
    </location>
</feature>
<dbReference type="SUPFAM" id="SSF52821">
    <property type="entry name" value="Rhodanese/Cell cycle control phosphatase"/>
    <property type="match status" value="2"/>
</dbReference>
<dbReference type="EMBL" id="JSAM01000123">
    <property type="protein sequence ID" value="KIA76295.1"/>
    <property type="molecule type" value="Genomic_DNA"/>
</dbReference>
<dbReference type="Pfam" id="PF00581">
    <property type="entry name" value="Rhodanese"/>
    <property type="match status" value="2"/>
</dbReference>
<dbReference type="InterPro" id="IPR051682">
    <property type="entry name" value="Mito_Persulfide_Diox"/>
</dbReference>
<keyword evidence="1" id="KW-0479">Metal-binding</keyword>
<dbReference type="AlphaFoldDB" id="A0A0C1C4Z1"/>
<dbReference type="CDD" id="cd00158">
    <property type="entry name" value="RHOD"/>
    <property type="match status" value="1"/>
</dbReference>
<dbReference type="RefSeq" id="WP_006340526.1">
    <property type="nucleotide sequence ID" value="NZ_JSAM01000123.1"/>
</dbReference>
<dbReference type="SMART" id="SM00450">
    <property type="entry name" value="RHOD"/>
    <property type="match status" value="2"/>
</dbReference>
<dbReference type="GO" id="GO:0050313">
    <property type="term" value="F:sulfur dioxygenase activity"/>
    <property type="evidence" value="ECO:0007669"/>
    <property type="project" value="InterPro"/>
</dbReference>
<proteinExistence type="predicted"/>
<dbReference type="SMART" id="SM00849">
    <property type="entry name" value="Lactamase_B"/>
    <property type="match status" value="1"/>
</dbReference>
<organism evidence="3 4">
    <name type="scientific">Parachlamydia acanthamoebae</name>
    <dbReference type="NCBI Taxonomy" id="83552"/>
    <lineage>
        <taxon>Bacteria</taxon>
        <taxon>Pseudomonadati</taxon>
        <taxon>Chlamydiota</taxon>
        <taxon>Chlamydiia</taxon>
        <taxon>Parachlamydiales</taxon>
        <taxon>Parachlamydiaceae</taxon>
        <taxon>Parachlamydia</taxon>
    </lineage>
</organism>
<evidence type="ECO:0000259" key="2">
    <source>
        <dbReference type="PROSITE" id="PS50206"/>
    </source>
</evidence>
<dbReference type="PANTHER" id="PTHR43084:SF1">
    <property type="entry name" value="PERSULFIDE DIOXYGENASE ETHE1, MITOCHONDRIAL"/>
    <property type="match status" value="1"/>
</dbReference>
<name>A0A0C1C4Z1_9BACT</name>
<protein>
    <recommendedName>
        <fullName evidence="2">Rhodanese domain-containing protein</fullName>
    </recommendedName>
</protein>
<evidence type="ECO:0000313" key="4">
    <source>
        <dbReference type="Proteomes" id="UP000031307"/>
    </source>
</evidence>
<dbReference type="PANTHER" id="PTHR43084">
    <property type="entry name" value="PERSULFIDE DIOXYGENASE ETHE1"/>
    <property type="match status" value="1"/>
</dbReference>
<gene>
    <name evidence="3" type="ORF">DB43_AM00100</name>
</gene>
<dbReference type="SUPFAM" id="SSF56281">
    <property type="entry name" value="Metallo-hydrolase/oxidoreductase"/>
    <property type="match status" value="1"/>
</dbReference>
<feature type="domain" description="Rhodanese" evidence="2">
    <location>
        <begin position="372"/>
        <end position="455"/>
    </location>
</feature>
<dbReference type="PATRIC" id="fig|83552.4.peg.2579"/>
<dbReference type="Gene3D" id="3.60.15.10">
    <property type="entry name" value="Ribonuclease Z/Hydroxyacylglutathione hydrolase-like"/>
    <property type="match status" value="1"/>
</dbReference>
<dbReference type="InterPro" id="IPR036866">
    <property type="entry name" value="RibonucZ/Hydroxyglut_hydro"/>
</dbReference>
<evidence type="ECO:0000313" key="3">
    <source>
        <dbReference type="EMBL" id="KIA76295.1"/>
    </source>
</evidence>
<dbReference type="OMA" id="QVWPGHG"/>
<dbReference type="GO" id="GO:0046872">
    <property type="term" value="F:metal ion binding"/>
    <property type="evidence" value="ECO:0007669"/>
    <property type="project" value="UniProtKB-KW"/>
</dbReference>
<dbReference type="InterPro" id="IPR036873">
    <property type="entry name" value="Rhodanese-like_dom_sf"/>
</dbReference>
<comment type="caution">
    <text evidence="3">The sequence shown here is derived from an EMBL/GenBank/DDBJ whole genome shotgun (WGS) entry which is preliminary data.</text>
</comment>
<dbReference type="InterPro" id="IPR001763">
    <property type="entry name" value="Rhodanese-like_dom"/>
</dbReference>
<dbReference type="PROSITE" id="PS50206">
    <property type="entry name" value="RHODANESE_3"/>
    <property type="match status" value="2"/>
</dbReference>
<evidence type="ECO:0000256" key="1">
    <source>
        <dbReference type="ARBA" id="ARBA00022723"/>
    </source>
</evidence>